<dbReference type="GO" id="GO:0006817">
    <property type="term" value="P:phosphate ion transport"/>
    <property type="evidence" value="ECO:0007669"/>
    <property type="project" value="TreeGrafter"/>
</dbReference>
<feature type="transmembrane region" description="Helical" evidence="7">
    <location>
        <begin position="169"/>
        <end position="196"/>
    </location>
</feature>
<feature type="transmembrane region" description="Helical" evidence="7">
    <location>
        <begin position="30"/>
        <end position="49"/>
    </location>
</feature>
<feature type="transmembrane region" description="Helical" evidence="7">
    <location>
        <begin position="290"/>
        <end position="307"/>
    </location>
</feature>
<feature type="domain" description="Citrate transporter-like" evidence="8">
    <location>
        <begin position="132"/>
        <end position="382"/>
    </location>
</feature>
<keyword evidence="5 7" id="KW-0472">Membrane</keyword>
<feature type="compositionally biased region" description="Basic residues" evidence="6">
    <location>
        <begin position="109"/>
        <end position="120"/>
    </location>
</feature>
<evidence type="ECO:0000256" key="2">
    <source>
        <dbReference type="ARBA" id="ARBA00022448"/>
    </source>
</evidence>
<evidence type="ECO:0000313" key="9">
    <source>
        <dbReference type="EMBL" id="KAJ7021200.1"/>
    </source>
</evidence>
<reference evidence="9" key="1">
    <citation type="submission" date="2023-03" db="EMBL/GenBank/DDBJ databases">
        <title>Massive genome expansion in bonnet fungi (Mycena s.s.) driven by repeated elements and novel gene families across ecological guilds.</title>
        <authorList>
            <consortium name="Lawrence Berkeley National Laboratory"/>
            <person name="Harder C.B."/>
            <person name="Miyauchi S."/>
            <person name="Viragh M."/>
            <person name="Kuo A."/>
            <person name="Thoen E."/>
            <person name="Andreopoulos B."/>
            <person name="Lu D."/>
            <person name="Skrede I."/>
            <person name="Drula E."/>
            <person name="Henrissat B."/>
            <person name="Morin E."/>
            <person name="Kohler A."/>
            <person name="Barry K."/>
            <person name="LaButti K."/>
            <person name="Morin E."/>
            <person name="Salamov A."/>
            <person name="Lipzen A."/>
            <person name="Mereny Z."/>
            <person name="Hegedus B."/>
            <person name="Baldrian P."/>
            <person name="Stursova M."/>
            <person name="Weitz H."/>
            <person name="Taylor A."/>
            <person name="Grigoriev I.V."/>
            <person name="Nagy L.G."/>
            <person name="Martin F."/>
            <person name="Kauserud H."/>
        </authorList>
    </citation>
    <scope>NUCLEOTIDE SEQUENCE</scope>
    <source>
        <strain evidence="9">CBHHK200</strain>
    </source>
</reference>
<comment type="subcellular location">
    <subcellularLocation>
        <location evidence="1">Membrane</location>
        <topology evidence="1">Multi-pass membrane protein</topology>
    </subcellularLocation>
</comment>
<proteinExistence type="predicted"/>
<dbReference type="PANTHER" id="PTHR10283">
    <property type="entry name" value="SOLUTE CARRIER FAMILY 13 MEMBER"/>
    <property type="match status" value="1"/>
</dbReference>
<dbReference type="EMBL" id="JARJCM010000239">
    <property type="protein sequence ID" value="KAJ7021200.1"/>
    <property type="molecule type" value="Genomic_DNA"/>
</dbReference>
<evidence type="ECO:0000256" key="1">
    <source>
        <dbReference type="ARBA" id="ARBA00004141"/>
    </source>
</evidence>
<keyword evidence="10" id="KW-1185">Reference proteome</keyword>
<protein>
    <recommendedName>
        <fullName evidence="8">Citrate transporter-like domain-containing protein</fullName>
    </recommendedName>
</protein>
<evidence type="ECO:0000256" key="5">
    <source>
        <dbReference type="ARBA" id="ARBA00023136"/>
    </source>
</evidence>
<evidence type="ECO:0000256" key="6">
    <source>
        <dbReference type="SAM" id="MobiDB-lite"/>
    </source>
</evidence>
<dbReference type="GO" id="GO:0006797">
    <property type="term" value="P:polyphosphate metabolic process"/>
    <property type="evidence" value="ECO:0007669"/>
    <property type="project" value="TreeGrafter"/>
</dbReference>
<dbReference type="AlphaFoldDB" id="A0AAD6WQD3"/>
<keyword evidence="3 7" id="KW-0812">Transmembrane</keyword>
<dbReference type="GO" id="GO:0005886">
    <property type="term" value="C:plasma membrane"/>
    <property type="evidence" value="ECO:0007669"/>
    <property type="project" value="TreeGrafter"/>
</dbReference>
<evidence type="ECO:0000313" key="10">
    <source>
        <dbReference type="Proteomes" id="UP001218188"/>
    </source>
</evidence>
<name>A0AAD6WQD3_9AGAR</name>
<organism evidence="9 10">
    <name type="scientific">Mycena alexandri</name>
    <dbReference type="NCBI Taxonomy" id="1745969"/>
    <lineage>
        <taxon>Eukaryota</taxon>
        <taxon>Fungi</taxon>
        <taxon>Dikarya</taxon>
        <taxon>Basidiomycota</taxon>
        <taxon>Agaricomycotina</taxon>
        <taxon>Agaricomycetes</taxon>
        <taxon>Agaricomycetidae</taxon>
        <taxon>Agaricales</taxon>
        <taxon>Marasmiineae</taxon>
        <taxon>Mycenaceae</taxon>
        <taxon>Mycena</taxon>
    </lineage>
</organism>
<dbReference type="Proteomes" id="UP001218188">
    <property type="component" value="Unassembled WGS sequence"/>
</dbReference>
<feature type="region of interest" description="Disordered" evidence="6">
    <location>
        <begin position="79"/>
        <end position="120"/>
    </location>
</feature>
<dbReference type="PANTHER" id="PTHR10283:SF92">
    <property type="entry name" value="LOW-AFFINITY PHOSPHATE TRANSPORTER PHO91"/>
    <property type="match status" value="1"/>
</dbReference>
<feature type="transmembrane region" description="Helical" evidence="7">
    <location>
        <begin position="208"/>
        <end position="234"/>
    </location>
</feature>
<evidence type="ECO:0000256" key="7">
    <source>
        <dbReference type="SAM" id="Phobius"/>
    </source>
</evidence>
<dbReference type="GO" id="GO:0005315">
    <property type="term" value="F:phosphate transmembrane transporter activity"/>
    <property type="evidence" value="ECO:0007669"/>
    <property type="project" value="TreeGrafter"/>
</dbReference>
<evidence type="ECO:0000256" key="4">
    <source>
        <dbReference type="ARBA" id="ARBA00022989"/>
    </source>
</evidence>
<comment type="caution">
    <text evidence="9">The sequence shown here is derived from an EMBL/GenBank/DDBJ whole genome shotgun (WGS) entry which is preliminary data.</text>
</comment>
<feature type="transmembrane region" description="Helical" evidence="7">
    <location>
        <begin position="351"/>
        <end position="377"/>
    </location>
</feature>
<dbReference type="InterPro" id="IPR004680">
    <property type="entry name" value="Cit_transptr-like_dom"/>
</dbReference>
<accession>A0AAD6WQD3</accession>
<dbReference type="Pfam" id="PF03600">
    <property type="entry name" value="CitMHS"/>
    <property type="match status" value="1"/>
</dbReference>
<evidence type="ECO:0000256" key="3">
    <source>
        <dbReference type="ARBA" id="ARBA00022692"/>
    </source>
</evidence>
<evidence type="ECO:0000259" key="8">
    <source>
        <dbReference type="Pfam" id="PF03600"/>
    </source>
</evidence>
<sequence length="394" mass="43031">MENDETLVHRGSLVESACFLLRRTYYRPNVLPPSLSIIGSLTPSLFLILHRIKTNMLLQVHPRNENTIVTVQQPVKPMCVPSTRHKGTVRGRGAGTSMPLSPVAARARTSPRTRRLKAPRSGRGMSRCLHHLLLIGDFTISSALSKMNIDRVLITRVLSPAGTRPSTVLLAFMRVSCFASMWISNVAAPTLCFTLIRPILRTLPPKSSFGPCLILAIALAANIGGQSCLLGPIVHRRPPRLLHLPPPYLGPPPLCLLLPRARAERRARHRDPAHPPYTRALHAEVEVQEYVGDMGVIAIVPIAALFATGVLKKFVWMFLAMGGIALGKGVQSSGLPEVLDVLIRDLLEGVMLYNIVLILSPVISMFTSHIIASVLLVPIAKEEECTVPADAPLQ</sequence>
<gene>
    <name evidence="9" type="ORF">C8F04DRAFT_1314937</name>
</gene>
<keyword evidence="2" id="KW-0813">Transport</keyword>
<keyword evidence="4 7" id="KW-1133">Transmembrane helix</keyword>